<proteinExistence type="predicted"/>
<feature type="transmembrane region" description="Helical" evidence="7">
    <location>
        <begin position="164"/>
        <end position="186"/>
    </location>
</feature>
<reference evidence="8" key="1">
    <citation type="submission" date="2021-01" db="EMBL/GenBank/DDBJ databases">
        <title>Whole genome shotgun sequence of Actinoplanes ferrugineus NBRC 15555.</title>
        <authorList>
            <person name="Komaki H."/>
            <person name="Tamura T."/>
        </authorList>
    </citation>
    <scope>NUCLEOTIDE SEQUENCE</scope>
    <source>
        <strain evidence="8">NBRC 15555</strain>
    </source>
</reference>
<keyword evidence="3 7" id="KW-0812">Transmembrane</keyword>
<feature type="transmembrane region" description="Helical" evidence="7">
    <location>
        <begin position="234"/>
        <end position="254"/>
    </location>
</feature>
<feature type="transmembrane region" description="Helical" evidence="7">
    <location>
        <begin position="73"/>
        <end position="96"/>
    </location>
</feature>
<evidence type="ECO:0000256" key="1">
    <source>
        <dbReference type="ARBA" id="ARBA00004141"/>
    </source>
</evidence>
<dbReference type="InterPro" id="IPR002293">
    <property type="entry name" value="AA/rel_permease1"/>
</dbReference>
<keyword evidence="9" id="KW-1185">Reference proteome</keyword>
<feature type="transmembrane region" description="Helical" evidence="7">
    <location>
        <begin position="325"/>
        <end position="350"/>
    </location>
</feature>
<sequence length="530" mass="55359">MTPEEAVVSPTSAPPVPSKTDADAADLRGFGYEPQLHRRIGSYASFAAGFSFVSILTTVFQLFAFGFSFGGPAFFWTWPLVFLGQFMVALNFAELAARYPISGCIYQWSRRLANATVGWFAGWVMIIAQIATVAAAAIALQVVLPSIWAGFQLVGGDPSLTSTTGATNAVILGSALIAVTTVINVIGVRLMSIVNSAGVTLEIIGVAAVVVLLLTHAERGPGVVFDTGGTGTGLGYVGPFLVSALMAAYVVVGFDSAGELSEETRDPRHTAPRTILRALAAAGIGGGLMLIAALMAAPSLTDGRLATEGLPYVLTTRLGETGGRILLIDVAIAIAVCTLAIQTAGSRMVFSMARDDVLPFSAALRRVSPRTGAPVLPSIVVGVGAAAVLLVNIGQPALFTAITSVCIVLLYIAYALVTVPLLIRRWQGWPGGEEVTGTERGGKLFSLGRFGIVVNALAVVYGIGMIVNLGWPRPEVYDPAGAHWYLHYFALLFVGGALLAGGLAFLRYRTRAMALHLPLPAAVLPEGETA</sequence>
<feature type="transmembrane region" description="Helical" evidence="7">
    <location>
        <begin position="371"/>
        <end position="391"/>
    </location>
</feature>
<gene>
    <name evidence="8" type="ORF">Afe05nite_55260</name>
</gene>
<comment type="subcellular location">
    <subcellularLocation>
        <location evidence="1">Membrane</location>
        <topology evidence="1">Multi-pass membrane protein</topology>
    </subcellularLocation>
</comment>
<evidence type="ECO:0000256" key="3">
    <source>
        <dbReference type="ARBA" id="ARBA00022692"/>
    </source>
</evidence>
<dbReference type="Proteomes" id="UP000598174">
    <property type="component" value="Unassembled WGS sequence"/>
</dbReference>
<keyword evidence="2" id="KW-0813">Transport</keyword>
<evidence type="ECO:0000256" key="7">
    <source>
        <dbReference type="SAM" id="Phobius"/>
    </source>
</evidence>
<evidence type="ECO:0000256" key="5">
    <source>
        <dbReference type="ARBA" id="ARBA00023136"/>
    </source>
</evidence>
<dbReference type="AlphaFoldDB" id="A0A919JAP1"/>
<feature type="compositionally biased region" description="Low complexity" evidence="6">
    <location>
        <begin position="1"/>
        <end position="11"/>
    </location>
</feature>
<dbReference type="PANTHER" id="PTHR45649">
    <property type="entry name" value="AMINO-ACID PERMEASE BAT1"/>
    <property type="match status" value="1"/>
</dbReference>
<dbReference type="InterPro" id="IPR017794">
    <property type="entry name" value="Urea_CO2ase-assoc_permease"/>
</dbReference>
<feature type="transmembrane region" description="Helical" evidence="7">
    <location>
        <begin position="117"/>
        <end position="144"/>
    </location>
</feature>
<feature type="transmembrane region" description="Helical" evidence="7">
    <location>
        <begin position="43"/>
        <end position="67"/>
    </location>
</feature>
<protein>
    <submittedName>
        <fullName evidence="8">Amino acid permease</fullName>
    </submittedName>
</protein>
<dbReference type="Gene3D" id="1.20.1740.10">
    <property type="entry name" value="Amino acid/polyamine transporter I"/>
    <property type="match status" value="1"/>
</dbReference>
<feature type="transmembrane region" description="Helical" evidence="7">
    <location>
        <begin position="275"/>
        <end position="297"/>
    </location>
</feature>
<dbReference type="PANTHER" id="PTHR45649:SF26">
    <property type="entry name" value="OS04G0435100 PROTEIN"/>
    <property type="match status" value="1"/>
</dbReference>
<dbReference type="GO" id="GO:0016020">
    <property type="term" value="C:membrane"/>
    <property type="evidence" value="ECO:0007669"/>
    <property type="project" value="UniProtKB-SubCell"/>
</dbReference>
<dbReference type="NCBIfam" id="TIGR03428">
    <property type="entry name" value="ureacarb_perm"/>
    <property type="match status" value="1"/>
</dbReference>
<keyword evidence="5 7" id="KW-0472">Membrane</keyword>
<dbReference type="Pfam" id="PF13520">
    <property type="entry name" value="AA_permease_2"/>
    <property type="match status" value="1"/>
</dbReference>
<dbReference type="PIRSF" id="PIRSF006060">
    <property type="entry name" value="AA_transporter"/>
    <property type="match status" value="1"/>
</dbReference>
<feature type="transmembrane region" description="Helical" evidence="7">
    <location>
        <begin position="193"/>
        <end position="214"/>
    </location>
</feature>
<evidence type="ECO:0000256" key="4">
    <source>
        <dbReference type="ARBA" id="ARBA00022989"/>
    </source>
</evidence>
<dbReference type="GO" id="GO:0022857">
    <property type="term" value="F:transmembrane transporter activity"/>
    <property type="evidence" value="ECO:0007669"/>
    <property type="project" value="InterPro"/>
</dbReference>
<feature type="transmembrane region" description="Helical" evidence="7">
    <location>
        <begin position="444"/>
        <end position="464"/>
    </location>
</feature>
<keyword evidence="4 7" id="KW-1133">Transmembrane helix</keyword>
<evidence type="ECO:0000256" key="2">
    <source>
        <dbReference type="ARBA" id="ARBA00022448"/>
    </source>
</evidence>
<feature type="region of interest" description="Disordered" evidence="6">
    <location>
        <begin position="1"/>
        <end position="22"/>
    </location>
</feature>
<evidence type="ECO:0000313" key="9">
    <source>
        <dbReference type="Proteomes" id="UP000598174"/>
    </source>
</evidence>
<organism evidence="8 9">
    <name type="scientific">Paractinoplanes ferrugineus</name>
    <dbReference type="NCBI Taxonomy" id="113564"/>
    <lineage>
        <taxon>Bacteria</taxon>
        <taxon>Bacillati</taxon>
        <taxon>Actinomycetota</taxon>
        <taxon>Actinomycetes</taxon>
        <taxon>Micromonosporales</taxon>
        <taxon>Micromonosporaceae</taxon>
        <taxon>Paractinoplanes</taxon>
    </lineage>
</organism>
<feature type="transmembrane region" description="Helical" evidence="7">
    <location>
        <begin position="397"/>
        <end position="423"/>
    </location>
</feature>
<feature type="transmembrane region" description="Helical" evidence="7">
    <location>
        <begin position="484"/>
        <end position="506"/>
    </location>
</feature>
<accession>A0A919JAP1</accession>
<comment type="caution">
    <text evidence="8">The sequence shown here is derived from an EMBL/GenBank/DDBJ whole genome shotgun (WGS) entry which is preliminary data.</text>
</comment>
<name>A0A919JAP1_9ACTN</name>
<evidence type="ECO:0000256" key="6">
    <source>
        <dbReference type="SAM" id="MobiDB-lite"/>
    </source>
</evidence>
<dbReference type="EMBL" id="BOMM01000050">
    <property type="protein sequence ID" value="GIE13686.1"/>
    <property type="molecule type" value="Genomic_DNA"/>
</dbReference>
<evidence type="ECO:0000313" key="8">
    <source>
        <dbReference type="EMBL" id="GIE13686.1"/>
    </source>
</evidence>